<protein>
    <submittedName>
        <fullName evidence="5">1-acyl-sn-glycerol-3-phosphate acyltransferase</fullName>
    </submittedName>
</protein>
<organism evidence="5 6">
    <name type="scientific">Anaplasma platys</name>
    <dbReference type="NCBI Taxonomy" id="949"/>
    <lineage>
        <taxon>Bacteria</taxon>
        <taxon>Pseudomonadati</taxon>
        <taxon>Pseudomonadota</taxon>
        <taxon>Alphaproteobacteria</taxon>
        <taxon>Rickettsiales</taxon>
        <taxon>Anaplasmataceae</taxon>
        <taxon>Anaplasma</taxon>
    </lineage>
</organism>
<dbReference type="PANTHER" id="PTHR10434">
    <property type="entry name" value="1-ACYL-SN-GLYCEROL-3-PHOSPHATE ACYLTRANSFERASE"/>
    <property type="match status" value="1"/>
</dbReference>
<dbReference type="AlphaFoldDB" id="A0A858PZI3"/>
<dbReference type="KEGG" id="aplt:ANPL_04620"/>
<evidence type="ECO:0000256" key="1">
    <source>
        <dbReference type="ARBA" id="ARBA00005189"/>
    </source>
</evidence>
<dbReference type="GO" id="GO:0003841">
    <property type="term" value="F:1-acylglycerol-3-phosphate O-acyltransferase activity"/>
    <property type="evidence" value="ECO:0007669"/>
    <property type="project" value="TreeGrafter"/>
</dbReference>
<dbReference type="Proteomes" id="UP000500930">
    <property type="component" value="Chromosome"/>
</dbReference>
<evidence type="ECO:0000313" key="5">
    <source>
        <dbReference type="EMBL" id="QJC27967.1"/>
    </source>
</evidence>
<dbReference type="InterPro" id="IPR002123">
    <property type="entry name" value="Plipid/glycerol_acylTrfase"/>
</dbReference>
<proteinExistence type="predicted"/>
<keyword evidence="2 5" id="KW-0808">Transferase</keyword>
<keyword evidence="6" id="KW-1185">Reference proteome</keyword>
<evidence type="ECO:0000256" key="3">
    <source>
        <dbReference type="ARBA" id="ARBA00023315"/>
    </source>
</evidence>
<evidence type="ECO:0000313" key="6">
    <source>
        <dbReference type="Proteomes" id="UP000500930"/>
    </source>
</evidence>
<dbReference type="SMART" id="SM00563">
    <property type="entry name" value="PlsC"/>
    <property type="match status" value="1"/>
</dbReference>
<feature type="domain" description="Phospholipid/glycerol acyltransferase" evidence="4">
    <location>
        <begin position="51"/>
        <end position="166"/>
    </location>
</feature>
<comment type="pathway">
    <text evidence="1">Lipid metabolism.</text>
</comment>
<gene>
    <name evidence="5" type="ORF">ANPL_04620</name>
</gene>
<keyword evidence="3 5" id="KW-0012">Acyltransferase</keyword>
<name>A0A858PZI3_9RICK</name>
<reference evidence="5 6" key="1">
    <citation type="journal article" date="2020" name="Pathogens">
        <title>First Whole Genome Sequence of Anaplasma platys, an Obligate Intracellular Rickettsial Pathogen of Dogs.</title>
        <authorList>
            <person name="Llanes A."/>
            <person name="Rajeev S."/>
        </authorList>
    </citation>
    <scope>NUCLEOTIDE SEQUENCE [LARGE SCALE GENOMIC DNA]</scope>
    <source>
        <strain evidence="5 6">S3</strain>
    </source>
</reference>
<dbReference type="GO" id="GO:0006654">
    <property type="term" value="P:phosphatidic acid biosynthetic process"/>
    <property type="evidence" value="ECO:0007669"/>
    <property type="project" value="TreeGrafter"/>
</dbReference>
<dbReference type="CDD" id="cd07989">
    <property type="entry name" value="LPLAT_AGPAT-like"/>
    <property type="match status" value="1"/>
</dbReference>
<evidence type="ECO:0000256" key="2">
    <source>
        <dbReference type="ARBA" id="ARBA00022679"/>
    </source>
</evidence>
<dbReference type="PANTHER" id="PTHR10434:SF40">
    <property type="entry name" value="1-ACYL-SN-GLYCEROL-3-PHOSPHATE ACYLTRANSFERASE"/>
    <property type="match status" value="1"/>
</dbReference>
<dbReference type="RefSeq" id="WP_169193554.1">
    <property type="nucleotide sequence ID" value="NZ_CP046391.1"/>
</dbReference>
<dbReference type="SUPFAM" id="SSF69593">
    <property type="entry name" value="Glycerol-3-phosphate (1)-acyltransferase"/>
    <property type="match status" value="1"/>
</dbReference>
<dbReference type="EMBL" id="CP046391">
    <property type="protein sequence ID" value="QJC27967.1"/>
    <property type="molecule type" value="Genomic_DNA"/>
</dbReference>
<evidence type="ECO:0000259" key="4">
    <source>
        <dbReference type="SMART" id="SM00563"/>
    </source>
</evidence>
<accession>A0A858PZI3</accession>
<dbReference type="Pfam" id="PF01553">
    <property type="entry name" value="Acyltransferase"/>
    <property type="match status" value="1"/>
</dbReference>
<sequence>MITLPIALSFRGRVACALGRVGMKGLLWICQICEGITYEVVGRENLPNGPFIVGAEHQSALDPMILYVELNCPSFILKQELKKFPVLGLWFTLCGSMYIDRSQKVAALKKMIRECRKKYEDGKVIALFPAGTRSTEAPSDKQYQEGITAIYHALQVPVVPVMLNTGKFWPGAIISLGKKPGKATLKIMPPIKPGLERKAFMKEFKNSMVEGEGNLCESWQ</sequence>